<feature type="transmembrane region" description="Helical" evidence="8">
    <location>
        <begin position="349"/>
        <end position="370"/>
    </location>
</feature>
<dbReference type="InterPro" id="IPR011701">
    <property type="entry name" value="MFS"/>
</dbReference>
<evidence type="ECO:0000256" key="4">
    <source>
        <dbReference type="ARBA" id="ARBA00022692"/>
    </source>
</evidence>
<protein>
    <submittedName>
        <fullName evidence="10">MFS transporter</fullName>
    </submittedName>
</protein>
<feature type="transmembrane region" description="Helical" evidence="8">
    <location>
        <begin position="416"/>
        <end position="438"/>
    </location>
</feature>
<evidence type="ECO:0000256" key="2">
    <source>
        <dbReference type="ARBA" id="ARBA00022448"/>
    </source>
</evidence>
<organism evidence="10 11">
    <name type="scientific">Pseudolysinimonas kribbensis</name>
    <dbReference type="NCBI Taxonomy" id="433641"/>
    <lineage>
        <taxon>Bacteria</taxon>
        <taxon>Bacillati</taxon>
        <taxon>Actinomycetota</taxon>
        <taxon>Actinomycetes</taxon>
        <taxon>Micrococcales</taxon>
        <taxon>Microbacteriaceae</taxon>
        <taxon>Pseudolysinimonas</taxon>
    </lineage>
</organism>
<feature type="transmembrane region" description="Helical" evidence="8">
    <location>
        <begin position="257"/>
        <end position="275"/>
    </location>
</feature>
<keyword evidence="4 8" id="KW-0812">Transmembrane</keyword>
<dbReference type="Proteomes" id="UP001157034">
    <property type="component" value="Unassembled WGS sequence"/>
</dbReference>
<evidence type="ECO:0000256" key="6">
    <source>
        <dbReference type="ARBA" id="ARBA00023136"/>
    </source>
</evidence>
<feature type="compositionally biased region" description="Low complexity" evidence="7">
    <location>
        <begin position="1"/>
        <end position="12"/>
    </location>
</feature>
<dbReference type="InterPro" id="IPR036259">
    <property type="entry name" value="MFS_trans_sf"/>
</dbReference>
<evidence type="ECO:0000256" key="5">
    <source>
        <dbReference type="ARBA" id="ARBA00022989"/>
    </source>
</evidence>
<feature type="transmembrane region" description="Helical" evidence="8">
    <location>
        <begin position="382"/>
        <end position="404"/>
    </location>
</feature>
<feature type="transmembrane region" description="Helical" evidence="8">
    <location>
        <begin position="205"/>
        <end position="226"/>
    </location>
</feature>
<dbReference type="Pfam" id="PF07690">
    <property type="entry name" value="MFS_1"/>
    <property type="match status" value="1"/>
</dbReference>
<sequence>MTTATVPVGSAPAPDPAPAPPTRVARRVLWASLVGTSLESYDFYIFSYFSALFAAPLFFTPLGPVGGTLAALANIGVGFVIRPVGAIVFGHLGDRIGRRRTLLVTILLMGVATGAIGLLPSYATAGWLGAVLLVLLRLVQGFSLGGEWAGAVLLASEHAGQKRHAFYAAVPQLGSPVGSLASAFILIGFINAFGAGLGPNALDGWAWRLPFLVAIPFLLVSLYLRWSIDETPVFRELTEKNERSRAPFLDTFRRRPLAVLLGVAVALLGIGSYSLMNTYTVNYGVSHLGFSSTQLLIATSIGGLLQLVTIPLFGALANRVGSARVVAWGAVGTLVIAFPMYFLLQFATFPILVGTMIVGGILPTASWAALGGLMSDLFPGRFRYSAMSIAYSIAAVISGFVPFLTDGLGAATGFAWWHPGVVLAIMSLITAVAAFASVRRSRPVETL</sequence>
<accession>A0ABQ6K7R0</accession>
<reference evidence="11" key="1">
    <citation type="journal article" date="2019" name="Int. J. Syst. Evol. Microbiol.">
        <title>The Global Catalogue of Microorganisms (GCM) 10K type strain sequencing project: providing services to taxonomists for standard genome sequencing and annotation.</title>
        <authorList>
            <consortium name="The Broad Institute Genomics Platform"/>
            <consortium name="The Broad Institute Genome Sequencing Center for Infectious Disease"/>
            <person name="Wu L."/>
            <person name="Ma J."/>
        </authorList>
    </citation>
    <scope>NUCLEOTIDE SEQUENCE [LARGE SCALE GENOMIC DNA]</scope>
    <source>
        <strain evidence="11">NBRC 108894</strain>
    </source>
</reference>
<dbReference type="PROSITE" id="PS50850">
    <property type="entry name" value="MFS"/>
    <property type="match status" value="1"/>
</dbReference>
<feature type="transmembrane region" description="Helical" evidence="8">
    <location>
        <begin position="69"/>
        <end position="89"/>
    </location>
</feature>
<dbReference type="PANTHER" id="PTHR43045:SF1">
    <property type="entry name" value="SHIKIMATE TRANSPORTER"/>
    <property type="match status" value="1"/>
</dbReference>
<evidence type="ECO:0000256" key="8">
    <source>
        <dbReference type="SAM" id="Phobius"/>
    </source>
</evidence>
<keyword evidence="11" id="KW-1185">Reference proteome</keyword>
<dbReference type="Gene3D" id="1.20.1250.20">
    <property type="entry name" value="MFS general substrate transporter like domains"/>
    <property type="match status" value="2"/>
</dbReference>
<dbReference type="SUPFAM" id="SSF103473">
    <property type="entry name" value="MFS general substrate transporter"/>
    <property type="match status" value="1"/>
</dbReference>
<feature type="transmembrane region" description="Helical" evidence="8">
    <location>
        <begin position="125"/>
        <end position="154"/>
    </location>
</feature>
<gene>
    <name evidence="10" type="ORF">GCM10025881_33270</name>
</gene>
<keyword evidence="2" id="KW-0813">Transport</keyword>
<evidence type="ECO:0000256" key="3">
    <source>
        <dbReference type="ARBA" id="ARBA00022475"/>
    </source>
</evidence>
<feature type="region of interest" description="Disordered" evidence="7">
    <location>
        <begin position="1"/>
        <end position="21"/>
    </location>
</feature>
<evidence type="ECO:0000313" key="10">
    <source>
        <dbReference type="EMBL" id="GMA96503.1"/>
    </source>
</evidence>
<evidence type="ECO:0000256" key="1">
    <source>
        <dbReference type="ARBA" id="ARBA00004651"/>
    </source>
</evidence>
<dbReference type="RefSeq" id="WP_284255064.1">
    <property type="nucleotide sequence ID" value="NZ_BAAAQO010000004.1"/>
</dbReference>
<feature type="transmembrane region" description="Helical" evidence="8">
    <location>
        <begin position="101"/>
        <end position="119"/>
    </location>
</feature>
<dbReference type="PANTHER" id="PTHR43045">
    <property type="entry name" value="SHIKIMATE TRANSPORTER"/>
    <property type="match status" value="1"/>
</dbReference>
<evidence type="ECO:0000259" key="9">
    <source>
        <dbReference type="PROSITE" id="PS50850"/>
    </source>
</evidence>
<feature type="transmembrane region" description="Helical" evidence="8">
    <location>
        <begin position="43"/>
        <end position="63"/>
    </location>
</feature>
<keyword evidence="5 8" id="KW-1133">Transmembrane helix</keyword>
<keyword evidence="3" id="KW-1003">Cell membrane</keyword>
<feature type="transmembrane region" description="Helical" evidence="8">
    <location>
        <begin position="325"/>
        <end position="343"/>
    </location>
</feature>
<proteinExistence type="predicted"/>
<dbReference type="EMBL" id="BSVB01000001">
    <property type="protein sequence ID" value="GMA96503.1"/>
    <property type="molecule type" value="Genomic_DNA"/>
</dbReference>
<feature type="domain" description="Major facilitator superfamily (MFS) profile" evidence="9">
    <location>
        <begin position="28"/>
        <end position="442"/>
    </location>
</feature>
<feature type="transmembrane region" description="Helical" evidence="8">
    <location>
        <begin position="295"/>
        <end position="313"/>
    </location>
</feature>
<evidence type="ECO:0000313" key="11">
    <source>
        <dbReference type="Proteomes" id="UP001157034"/>
    </source>
</evidence>
<comment type="subcellular location">
    <subcellularLocation>
        <location evidence="1">Cell membrane</location>
        <topology evidence="1">Multi-pass membrane protein</topology>
    </subcellularLocation>
</comment>
<keyword evidence="6 8" id="KW-0472">Membrane</keyword>
<dbReference type="InterPro" id="IPR020846">
    <property type="entry name" value="MFS_dom"/>
</dbReference>
<feature type="transmembrane region" description="Helical" evidence="8">
    <location>
        <begin position="166"/>
        <end position="193"/>
    </location>
</feature>
<name>A0ABQ6K7R0_9MICO</name>
<comment type="caution">
    <text evidence="10">The sequence shown here is derived from an EMBL/GenBank/DDBJ whole genome shotgun (WGS) entry which is preliminary data.</text>
</comment>
<evidence type="ECO:0000256" key="7">
    <source>
        <dbReference type="SAM" id="MobiDB-lite"/>
    </source>
</evidence>